<organism evidence="2 3">
    <name type="scientific">Puniceibacterium antarcticum</name>
    <dbReference type="NCBI Taxonomy" id="1206336"/>
    <lineage>
        <taxon>Bacteria</taxon>
        <taxon>Pseudomonadati</taxon>
        <taxon>Pseudomonadota</taxon>
        <taxon>Alphaproteobacteria</taxon>
        <taxon>Rhodobacterales</taxon>
        <taxon>Paracoccaceae</taxon>
        <taxon>Puniceibacterium</taxon>
    </lineage>
</organism>
<keyword evidence="1" id="KW-0472">Membrane</keyword>
<name>A0A2G8RFF5_9RHOB</name>
<evidence type="ECO:0000256" key="1">
    <source>
        <dbReference type="SAM" id="Phobius"/>
    </source>
</evidence>
<sequence length="116" mass="12677">MMTYDTNSSGADDLAAFFDAARQEDEMPSGDFMARLQADALRLQPTATARERRLPWRDLLGFLGGWRTVAGLTAATCAGVWMGVSPPDLMLTLLQDQTVIQNVDPVSGYDYAMLEG</sequence>
<dbReference type="Proteomes" id="UP000231259">
    <property type="component" value="Unassembled WGS sequence"/>
</dbReference>
<keyword evidence="1" id="KW-0812">Transmembrane</keyword>
<reference evidence="2 3" key="1">
    <citation type="submission" date="2013-09" db="EMBL/GenBank/DDBJ databases">
        <title>Genome sequencing of Phaeobacter antarcticus sp. nov. SM1211.</title>
        <authorList>
            <person name="Zhang X.-Y."/>
            <person name="Liu C."/>
            <person name="Chen X.-L."/>
            <person name="Xie B.-B."/>
            <person name="Qin Q.-L."/>
            <person name="Rong J.-C."/>
            <person name="Zhang Y.-Z."/>
        </authorList>
    </citation>
    <scope>NUCLEOTIDE SEQUENCE [LARGE SCALE GENOMIC DNA]</scope>
    <source>
        <strain evidence="2 3">SM1211</strain>
    </source>
</reference>
<accession>A0A2G8RFF5</accession>
<evidence type="ECO:0008006" key="4">
    <source>
        <dbReference type="Google" id="ProtNLM"/>
    </source>
</evidence>
<dbReference type="EMBL" id="AWWI01000064">
    <property type="protein sequence ID" value="PIL20280.1"/>
    <property type="molecule type" value="Genomic_DNA"/>
</dbReference>
<evidence type="ECO:0000313" key="3">
    <source>
        <dbReference type="Proteomes" id="UP000231259"/>
    </source>
</evidence>
<feature type="transmembrane region" description="Helical" evidence="1">
    <location>
        <begin position="59"/>
        <end position="84"/>
    </location>
</feature>
<comment type="caution">
    <text evidence="2">The sequence shown here is derived from an EMBL/GenBank/DDBJ whole genome shotgun (WGS) entry which is preliminary data.</text>
</comment>
<keyword evidence="3" id="KW-1185">Reference proteome</keyword>
<gene>
    <name evidence="2" type="ORF">P775_10035</name>
</gene>
<evidence type="ECO:0000313" key="2">
    <source>
        <dbReference type="EMBL" id="PIL20280.1"/>
    </source>
</evidence>
<keyword evidence="1" id="KW-1133">Transmembrane helix</keyword>
<proteinExistence type="predicted"/>
<protein>
    <recommendedName>
        <fullName evidence="4">Dihydroorotate dehydrogenase</fullName>
    </recommendedName>
</protein>
<dbReference type="RefSeq" id="WP_099910785.1">
    <property type="nucleotide sequence ID" value="NZ_AWWI01000064.1"/>
</dbReference>
<dbReference type="AlphaFoldDB" id="A0A2G8RFF5"/>